<gene>
    <name evidence="11" type="ORF">DL89DRAFT_289992</name>
</gene>
<dbReference type="Proteomes" id="UP000193922">
    <property type="component" value="Unassembled WGS sequence"/>
</dbReference>
<evidence type="ECO:0000313" key="12">
    <source>
        <dbReference type="Proteomes" id="UP000193922"/>
    </source>
</evidence>
<dbReference type="EMBL" id="MCFD01000001">
    <property type="protein sequence ID" value="ORX74429.1"/>
    <property type="molecule type" value="Genomic_DNA"/>
</dbReference>
<evidence type="ECO:0000259" key="10">
    <source>
        <dbReference type="PROSITE" id="PS50011"/>
    </source>
</evidence>
<feature type="domain" description="Protein kinase" evidence="10">
    <location>
        <begin position="97"/>
        <end position="442"/>
    </location>
</feature>
<dbReference type="GO" id="GO:0005524">
    <property type="term" value="F:ATP binding"/>
    <property type="evidence" value="ECO:0007669"/>
    <property type="project" value="UniProtKB-KW"/>
</dbReference>
<keyword evidence="3" id="KW-0808">Transferase</keyword>
<dbReference type="EC" id="2.7.11.1" evidence="1"/>
<keyword evidence="5 11" id="KW-0418">Kinase</keyword>
<dbReference type="InterPro" id="IPR008271">
    <property type="entry name" value="Ser/Thr_kinase_AS"/>
</dbReference>
<dbReference type="GO" id="GO:0005829">
    <property type="term" value="C:cytosol"/>
    <property type="evidence" value="ECO:0007669"/>
    <property type="project" value="TreeGrafter"/>
</dbReference>
<evidence type="ECO:0000256" key="9">
    <source>
        <dbReference type="SAM" id="MobiDB-lite"/>
    </source>
</evidence>
<proteinExistence type="predicted"/>
<dbReference type="Gene3D" id="1.10.510.10">
    <property type="entry name" value="Transferase(Phosphotransferase) domain 1"/>
    <property type="match status" value="2"/>
</dbReference>
<dbReference type="PANTHER" id="PTHR24343:SF137">
    <property type="entry name" value="SERINE_THREONINE-PROTEIN KINASE HRK1"/>
    <property type="match status" value="1"/>
</dbReference>
<dbReference type="InterPro" id="IPR000719">
    <property type="entry name" value="Prot_kinase_dom"/>
</dbReference>
<dbReference type="GeneID" id="63806675"/>
<dbReference type="OrthoDB" id="6513151at2759"/>
<dbReference type="GO" id="GO:0004674">
    <property type="term" value="F:protein serine/threonine kinase activity"/>
    <property type="evidence" value="ECO:0007669"/>
    <property type="project" value="UniProtKB-KW"/>
</dbReference>
<dbReference type="RefSeq" id="XP_040747640.1">
    <property type="nucleotide sequence ID" value="XM_040890027.1"/>
</dbReference>
<dbReference type="Pfam" id="PF00069">
    <property type="entry name" value="Pkinase"/>
    <property type="match status" value="2"/>
</dbReference>
<reference evidence="11 12" key="1">
    <citation type="submission" date="2016-07" db="EMBL/GenBank/DDBJ databases">
        <title>Pervasive Adenine N6-methylation of Active Genes in Fungi.</title>
        <authorList>
            <consortium name="DOE Joint Genome Institute"/>
            <person name="Mondo S.J."/>
            <person name="Dannebaum R.O."/>
            <person name="Kuo R.C."/>
            <person name="Labutti K."/>
            <person name="Haridas S."/>
            <person name="Kuo A."/>
            <person name="Salamov A."/>
            <person name="Ahrendt S.R."/>
            <person name="Lipzen A."/>
            <person name="Sullivan W."/>
            <person name="Andreopoulos W.B."/>
            <person name="Clum A."/>
            <person name="Lindquist E."/>
            <person name="Daum C."/>
            <person name="Ramamoorthy G.K."/>
            <person name="Gryganskyi A."/>
            <person name="Culley D."/>
            <person name="Magnuson J.K."/>
            <person name="James T.Y."/>
            <person name="O'Malley M.A."/>
            <person name="Stajich J.E."/>
            <person name="Spatafora J.W."/>
            <person name="Visel A."/>
            <person name="Grigoriev I.V."/>
        </authorList>
    </citation>
    <scope>NUCLEOTIDE SEQUENCE [LARGE SCALE GENOMIC DNA]</scope>
    <source>
        <strain evidence="11 12">ATCC 12442</strain>
    </source>
</reference>
<sequence length="463" mass="50689">MVMMATNRPDISVAPTVNCSLEADVRQKNRFVVQGGGGSRLSTKTTLVTTTNVPVEAAGRLTQSAPQSRIAADGQHAVDGALSLTVRPAGWTQRILGASIRRLGAGTGGFVDLHRSGIVNKTFAGKEAGQGGVGALSRRVLEELGIAMNVHHRNVVRTFEVVVETDQRCYVVMEPCAIDLFSLLHRHTAAQGVCVPDQQLDCYFVQLVRGLAYLHAIGVAHRDLKLDNVCVTSDGIVKIIDFGCATLFRRRVPNTQPLLPSRAQSHPPGPMQSHLSGRALPRLRNTTGRRPAPYNIPRPNAPAKSSANGASEPAHHYIEMLSSGVCGSDPYMAPELFTSTHYLAPAADVWALGVIYFAMRHMQFPWAIAQPARDAHYAAFAQKPGRFFDAWFKPREWATSFLTTRKSHVKCALDANAIMRRILDPNPRTRAQIVDIVGDPWFASLECCVDSETCRHDHWVPQI</sequence>
<evidence type="ECO:0000313" key="11">
    <source>
        <dbReference type="EMBL" id="ORX74429.1"/>
    </source>
</evidence>
<comment type="catalytic activity">
    <reaction evidence="7">
        <text>L-threonyl-[protein] + ATP = O-phospho-L-threonyl-[protein] + ADP + H(+)</text>
        <dbReference type="Rhea" id="RHEA:46608"/>
        <dbReference type="Rhea" id="RHEA-COMP:11060"/>
        <dbReference type="Rhea" id="RHEA-COMP:11605"/>
        <dbReference type="ChEBI" id="CHEBI:15378"/>
        <dbReference type="ChEBI" id="CHEBI:30013"/>
        <dbReference type="ChEBI" id="CHEBI:30616"/>
        <dbReference type="ChEBI" id="CHEBI:61977"/>
        <dbReference type="ChEBI" id="CHEBI:456216"/>
        <dbReference type="EC" id="2.7.11.1"/>
    </reaction>
</comment>
<accession>A0A1Y1WLI3</accession>
<name>A0A1Y1WLI3_9FUNG</name>
<evidence type="ECO:0000256" key="3">
    <source>
        <dbReference type="ARBA" id="ARBA00022679"/>
    </source>
</evidence>
<comment type="caution">
    <text evidence="11">The sequence shown here is derived from an EMBL/GenBank/DDBJ whole genome shotgun (WGS) entry which is preliminary data.</text>
</comment>
<evidence type="ECO:0000256" key="1">
    <source>
        <dbReference type="ARBA" id="ARBA00012513"/>
    </source>
</evidence>
<dbReference type="SMART" id="SM00220">
    <property type="entry name" value="S_TKc"/>
    <property type="match status" value="1"/>
</dbReference>
<evidence type="ECO:0000256" key="5">
    <source>
        <dbReference type="ARBA" id="ARBA00022777"/>
    </source>
</evidence>
<dbReference type="SUPFAM" id="SSF56112">
    <property type="entry name" value="Protein kinase-like (PK-like)"/>
    <property type="match status" value="1"/>
</dbReference>
<evidence type="ECO:0000256" key="4">
    <source>
        <dbReference type="ARBA" id="ARBA00022741"/>
    </source>
</evidence>
<comment type="catalytic activity">
    <reaction evidence="8">
        <text>L-seryl-[protein] + ATP = O-phospho-L-seryl-[protein] + ADP + H(+)</text>
        <dbReference type="Rhea" id="RHEA:17989"/>
        <dbReference type="Rhea" id="RHEA-COMP:9863"/>
        <dbReference type="Rhea" id="RHEA-COMP:11604"/>
        <dbReference type="ChEBI" id="CHEBI:15378"/>
        <dbReference type="ChEBI" id="CHEBI:29999"/>
        <dbReference type="ChEBI" id="CHEBI:30616"/>
        <dbReference type="ChEBI" id="CHEBI:83421"/>
        <dbReference type="ChEBI" id="CHEBI:456216"/>
        <dbReference type="EC" id="2.7.11.1"/>
    </reaction>
</comment>
<organism evidence="11 12">
    <name type="scientific">Linderina pennispora</name>
    <dbReference type="NCBI Taxonomy" id="61395"/>
    <lineage>
        <taxon>Eukaryota</taxon>
        <taxon>Fungi</taxon>
        <taxon>Fungi incertae sedis</taxon>
        <taxon>Zoopagomycota</taxon>
        <taxon>Kickxellomycotina</taxon>
        <taxon>Kickxellomycetes</taxon>
        <taxon>Kickxellales</taxon>
        <taxon>Kickxellaceae</taxon>
        <taxon>Linderina</taxon>
    </lineage>
</organism>
<evidence type="ECO:0000256" key="8">
    <source>
        <dbReference type="ARBA" id="ARBA00048679"/>
    </source>
</evidence>
<evidence type="ECO:0000256" key="7">
    <source>
        <dbReference type="ARBA" id="ARBA00047899"/>
    </source>
</evidence>
<keyword evidence="2" id="KW-0723">Serine/threonine-protein kinase</keyword>
<keyword evidence="6" id="KW-0067">ATP-binding</keyword>
<evidence type="ECO:0000256" key="6">
    <source>
        <dbReference type="ARBA" id="ARBA00022840"/>
    </source>
</evidence>
<dbReference type="PROSITE" id="PS00108">
    <property type="entry name" value="PROTEIN_KINASE_ST"/>
    <property type="match status" value="1"/>
</dbReference>
<dbReference type="InterPro" id="IPR011009">
    <property type="entry name" value="Kinase-like_dom_sf"/>
</dbReference>
<dbReference type="PROSITE" id="PS50011">
    <property type="entry name" value="PROTEIN_KINASE_DOM"/>
    <property type="match status" value="1"/>
</dbReference>
<feature type="region of interest" description="Disordered" evidence="9">
    <location>
        <begin position="256"/>
        <end position="310"/>
    </location>
</feature>
<dbReference type="STRING" id="61395.A0A1Y1WLI3"/>
<protein>
    <recommendedName>
        <fullName evidence="1">non-specific serine/threonine protein kinase</fullName>
        <ecNumber evidence="1">2.7.11.1</ecNumber>
    </recommendedName>
</protein>
<keyword evidence="12" id="KW-1185">Reference proteome</keyword>
<keyword evidence="4" id="KW-0547">Nucleotide-binding</keyword>
<evidence type="ECO:0000256" key="2">
    <source>
        <dbReference type="ARBA" id="ARBA00022527"/>
    </source>
</evidence>
<dbReference type="AlphaFoldDB" id="A0A1Y1WLI3"/>
<dbReference type="PANTHER" id="PTHR24343">
    <property type="entry name" value="SERINE/THREONINE KINASE"/>
    <property type="match status" value="1"/>
</dbReference>